<dbReference type="InterPro" id="IPR027417">
    <property type="entry name" value="P-loop_NTPase"/>
</dbReference>
<dbReference type="STRING" id="1715691.TA5113_01394"/>
<evidence type="ECO:0000313" key="4">
    <source>
        <dbReference type="Proteomes" id="UP000051184"/>
    </source>
</evidence>
<sequence length="408" mass="45097">MSAPIPVTILNGFLGAGKTTLLQNLLVQARASDDVTLGVVVNEMSTLDVDGSVLDTSEVISRNSPHFASIPGGSVSSTDGLPQFHEAVQSVLADGEVTHLLLETSGSTHPWPLLSAIRQMRELDLHGVVSVVDTVVLWQDYDQGRAVQAKASANLQNDTRGIENLLAEQIMFANRLLLSKSDKVEREVLTKVAQAVHPLNPYADIIGMQWGNVRLTDLLAMPAYDYGRVETLGAELTEWEDKHGTVSMAKPESYAIGSRVVNDPRPFHPQRLWDVYNKFLGIGIYRSKGFFWMPTRDNLVLLWNQTAGSVGLEIVNYWKITALQDESLNLSDWEVEAMQQKLVDMHPDFGDRRCKLTVIGQEAELDTFVEALKQCFCTDEEIAVWKAGDVSGFADPWPRSVSTLSSES</sequence>
<dbReference type="Pfam" id="PF07683">
    <property type="entry name" value="CobW_C"/>
    <property type="match status" value="1"/>
</dbReference>
<proteinExistence type="predicted"/>
<keyword evidence="4" id="KW-1185">Reference proteome</keyword>
<gene>
    <name evidence="3" type="primary">yciC</name>
    <name evidence="3" type="ORF">TA5114_02565</name>
</gene>
<evidence type="ECO:0000259" key="2">
    <source>
        <dbReference type="SMART" id="SM00833"/>
    </source>
</evidence>
<dbReference type="PANTHER" id="PTHR43603">
    <property type="entry name" value="COBW DOMAIN-CONTAINING PROTEIN DDB_G0274527"/>
    <property type="match status" value="1"/>
</dbReference>
<evidence type="ECO:0000256" key="1">
    <source>
        <dbReference type="ARBA" id="ARBA00045658"/>
    </source>
</evidence>
<dbReference type="InterPro" id="IPR011629">
    <property type="entry name" value="CobW-like_C"/>
</dbReference>
<reference evidence="4" key="1">
    <citation type="submission" date="2015-09" db="EMBL/GenBank/DDBJ databases">
        <authorList>
            <person name="Rodrigo-Torres Lidia"/>
            <person name="Arahal R.David."/>
        </authorList>
    </citation>
    <scope>NUCLEOTIDE SEQUENCE [LARGE SCALE GENOMIC DNA]</scope>
    <source>
        <strain evidence="4">CECT 5114</strain>
    </source>
</reference>
<dbReference type="AlphaFoldDB" id="A0A0P1IT19"/>
<dbReference type="SUPFAM" id="SSF52540">
    <property type="entry name" value="P-loop containing nucleoside triphosphate hydrolases"/>
    <property type="match status" value="1"/>
</dbReference>
<organism evidence="3 4">
    <name type="scientific">Cognatishimia activa</name>
    <dbReference type="NCBI Taxonomy" id="1715691"/>
    <lineage>
        <taxon>Bacteria</taxon>
        <taxon>Pseudomonadati</taxon>
        <taxon>Pseudomonadota</taxon>
        <taxon>Alphaproteobacteria</taxon>
        <taxon>Rhodobacterales</taxon>
        <taxon>Paracoccaceae</taxon>
        <taxon>Cognatishimia</taxon>
    </lineage>
</organism>
<dbReference type="InterPro" id="IPR003495">
    <property type="entry name" value="CobW/HypB/UreG_nucleotide-bd"/>
</dbReference>
<dbReference type="Pfam" id="PF02492">
    <property type="entry name" value="cobW"/>
    <property type="match status" value="1"/>
</dbReference>
<dbReference type="PANTHER" id="PTHR43603:SF1">
    <property type="entry name" value="ZINC-REGULATED GTPASE METALLOPROTEIN ACTIVATOR 1"/>
    <property type="match status" value="1"/>
</dbReference>
<dbReference type="Gene3D" id="3.40.50.300">
    <property type="entry name" value="P-loop containing nucleotide triphosphate hydrolases"/>
    <property type="match status" value="1"/>
</dbReference>
<dbReference type="RefSeq" id="WP_058315603.1">
    <property type="nucleotide sequence ID" value="NZ_CYTO01000009.1"/>
</dbReference>
<dbReference type="EMBL" id="CYUE01000020">
    <property type="protein sequence ID" value="CUK26748.1"/>
    <property type="molecule type" value="Genomic_DNA"/>
</dbReference>
<dbReference type="InterPro" id="IPR051927">
    <property type="entry name" value="Zn_Chap_cDPG_Synth"/>
</dbReference>
<protein>
    <submittedName>
        <fullName evidence="3">Putative metal chaperone YciC</fullName>
    </submittedName>
</protein>
<evidence type="ECO:0000313" key="3">
    <source>
        <dbReference type="EMBL" id="CUK26748.1"/>
    </source>
</evidence>
<feature type="domain" description="CobW C-terminal" evidence="2">
    <location>
        <begin position="256"/>
        <end position="376"/>
    </location>
</feature>
<name>A0A0P1IT19_9RHOB</name>
<dbReference type="Proteomes" id="UP000051184">
    <property type="component" value="Unassembled WGS sequence"/>
</dbReference>
<comment type="function">
    <text evidence="1">Zinc chaperone that directly transfers zinc cofactor to target proteins, thereby activating them. Zinc is transferred from the CXCC motif in the GTPase domain to the zinc binding site in target proteins in a process requiring GTP hydrolysis.</text>
</comment>
<dbReference type="SMART" id="SM00833">
    <property type="entry name" value="CobW_C"/>
    <property type="match status" value="1"/>
</dbReference>
<accession>A0A0P1IT19</accession>